<evidence type="ECO:0000313" key="2">
    <source>
        <dbReference type="EMBL" id="SIR76548.1"/>
    </source>
</evidence>
<evidence type="ECO:0000313" key="5">
    <source>
        <dbReference type="Proteomes" id="UP000254374"/>
    </source>
</evidence>
<dbReference type="Proteomes" id="UP000254374">
    <property type="component" value="Unassembled WGS sequence"/>
</dbReference>
<evidence type="ECO:0000256" key="1">
    <source>
        <dbReference type="SAM" id="MobiDB-lite"/>
    </source>
</evidence>
<sequence>MNSKFDEARDLIAGIRHNLSNWQHSEMPTQYRDAKQTFIREIGKRVDELEEQISDKSIDHIHQSLLDLHKNTNKAQLLSQAVIMTYDRTKDEKIDPKAVLNNATDSIRIAWNLATGFAFDDSKSLKEKAIGFAKACIQGTIGMCQGALKGYEEGKGFFDTVTKMVAGSFDQGMKGYNRSLATSSLSDNYRAKQIISDIRAEHDKVRNDPDQSSIKEARKRIIEEEENYINELEGKLTPNISKDELSKTLRSLELLQLSNAATSLQSSGLSFMHRAVLGEQKNVASDVLEKLGKDTLNVTRNLNQLLNDDKQNLPSKLWTMTKAYADAAQEGIKSFFQGFKGGDLKEKTVNALVSGFSGFMSKFSEALDNSNAKKESLEKSNTESPSLEDDDAIEMTILSTSNTGKSNEIPDFPKDSTSSSNEEIDDSLSLTTPHQ</sequence>
<dbReference type="OrthoDB" id="5653200at2"/>
<evidence type="ECO:0000313" key="4">
    <source>
        <dbReference type="Proteomes" id="UP000186808"/>
    </source>
</evidence>
<reference evidence="3 5" key="2">
    <citation type="submission" date="2018-06" db="EMBL/GenBank/DDBJ databases">
        <authorList>
            <consortium name="Pathogen Informatics"/>
            <person name="Doyle S."/>
        </authorList>
    </citation>
    <scope>NUCLEOTIDE SEQUENCE [LARGE SCALE GENOMIC DNA]</scope>
    <source>
        <strain evidence="3 5">NCTC11401</strain>
    </source>
</reference>
<organism evidence="3 5">
    <name type="scientific">Fluoribacter gormanii</name>
    <dbReference type="NCBI Taxonomy" id="464"/>
    <lineage>
        <taxon>Bacteria</taxon>
        <taxon>Pseudomonadati</taxon>
        <taxon>Pseudomonadota</taxon>
        <taxon>Gammaproteobacteria</taxon>
        <taxon>Legionellales</taxon>
        <taxon>Legionellaceae</taxon>
        <taxon>Fluoribacter</taxon>
    </lineage>
</organism>
<feature type="compositionally biased region" description="Basic and acidic residues" evidence="1">
    <location>
        <begin position="372"/>
        <end position="381"/>
    </location>
</feature>
<dbReference type="AlphaFoldDB" id="A0A377GGP5"/>
<feature type="compositionally biased region" description="Polar residues" evidence="1">
    <location>
        <begin position="397"/>
        <end position="406"/>
    </location>
</feature>
<gene>
    <name evidence="3" type="ORF">NCTC11401_00762</name>
    <name evidence="2" type="ORF">SAMN05421777_12343</name>
</gene>
<evidence type="ECO:0000313" key="3">
    <source>
        <dbReference type="EMBL" id="STO23956.1"/>
    </source>
</evidence>
<protein>
    <submittedName>
        <fullName evidence="3">Uncharacterized protein</fullName>
    </submittedName>
</protein>
<proteinExistence type="predicted"/>
<accession>A0A377GGP5</accession>
<keyword evidence="4" id="KW-1185">Reference proteome</keyword>
<dbReference type="EMBL" id="UGGV01000001">
    <property type="protein sequence ID" value="STO23956.1"/>
    <property type="molecule type" value="Genomic_DNA"/>
</dbReference>
<feature type="region of interest" description="Disordered" evidence="1">
    <location>
        <begin position="372"/>
        <end position="435"/>
    </location>
</feature>
<reference evidence="2 4" key="1">
    <citation type="submission" date="2017-01" db="EMBL/GenBank/DDBJ databases">
        <authorList>
            <person name="Varghese N."/>
            <person name="Submissions S."/>
        </authorList>
    </citation>
    <scope>NUCLEOTIDE SEQUENCE [LARGE SCALE GENOMIC DNA]</scope>
    <source>
        <strain evidence="2 4">ATCC 33342</strain>
    </source>
</reference>
<dbReference type="EMBL" id="FTNL01000023">
    <property type="protein sequence ID" value="SIR76548.1"/>
    <property type="molecule type" value="Genomic_DNA"/>
</dbReference>
<dbReference type="RefSeq" id="WP_131756895.1">
    <property type="nucleotide sequence ID" value="NZ_CAAAIX010000026.1"/>
</dbReference>
<name>A0A377GGP5_9GAMM</name>
<dbReference type="Proteomes" id="UP000186808">
    <property type="component" value="Unassembled WGS sequence"/>
</dbReference>